<comment type="catalytic activity">
    <reaction evidence="4 5">
        <text>uridine(38/39/40) in tRNA = pseudouridine(38/39/40) in tRNA</text>
        <dbReference type="Rhea" id="RHEA:22376"/>
        <dbReference type="Rhea" id="RHEA-COMP:10085"/>
        <dbReference type="Rhea" id="RHEA-COMP:10087"/>
        <dbReference type="ChEBI" id="CHEBI:65314"/>
        <dbReference type="ChEBI" id="CHEBI:65315"/>
        <dbReference type="EC" id="5.4.99.12"/>
    </reaction>
</comment>
<dbReference type="Gene3D" id="3.30.70.660">
    <property type="entry name" value="Pseudouridine synthase I, catalytic domain, C-terminal subdomain"/>
    <property type="match status" value="1"/>
</dbReference>
<dbReference type="InterPro" id="IPR001406">
    <property type="entry name" value="PsdUridine_synth_TruA"/>
</dbReference>
<dbReference type="PANTHER" id="PTHR11142:SF0">
    <property type="entry name" value="TRNA PSEUDOURIDINE SYNTHASE-LIKE 1"/>
    <property type="match status" value="1"/>
</dbReference>
<dbReference type="InterPro" id="IPR020103">
    <property type="entry name" value="PsdUridine_synth_cat_dom_sf"/>
</dbReference>
<keyword evidence="8" id="KW-1185">Reference proteome</keyword>
<dbReference type="PANTHER" id="PTHR11142">
    <property type="entry name" value="PSEUDOURIDYLATE SYNTHASE"/>
    <property type="match status" value="1"/>
</dbReference>
<evidence type="ECO:0000313" key="8">
    <source>
        <dbReference type="Proteomes" id="UP001382727"/>
    </source>
</evidence>
<protein>
    <recommendedName>
        <fullName evidence="4">tRNA pseudouridine synthase A</fullName>
        <ecNumber evidence="4">5.4.99.12</ecNumber>
    </recommendedName>
    <alternativeName>
        <fullName evidence="4">tRNA pseudouridine(38-40) synthase</fullName>
    </alternativeName>
    <alternativeName>
        <fullName evidence="4">tRNA pseudouridylate synthase I</fullName>
    </alternativeName>
    <alternativeName>
        <fullName evidence="4">tRNA-uridine isomerase I</fullName>
    </alternativeName>
</protein>
<evidence type="ECO:0000256" key="3">
    <source>
        <dbReference type="ARBA" id="ARBA00023235"/>
    </source>
</evidence>
<comment type="subunit">
    <text evidence="4">Homodimer.</text>
</comment>
<comment type="function">
    <text evidence="4">Formation of pseudouridine at positions 38, 39 and 40 in the anticodon stem and loop of transfer RNAs.</text>
</comment>
<evidence type="ECO:0000259" key="6">
    <source>
        <dbReference type="Pfam" id="PF01416"/>
    </source>
</evidence>
<feature type="domain" description="Pseudouridine synthase I TruA alpha/beta" evidence="6">
    <location>
        <begin position="156"/>
        <end position="258"/>
    </location>
</feature>
<keyword evidence="3 4" id="KW-0413">Isomerase</keyword>
<keyword evidence="2 4" id="KW-0819">tRNA processing</keyword>
<dbReference type="EMBL" id="CP144913">
    <property type="protein sequence ID" value="WXB77037.1"/>
    <property type="molecule type" value="Genomic_DNA"/>
</dbReference>
<comment type="similarity">
    <text evidence="1 4 5">Belongs to the tRNA pseudouridine synthase TruA family.</text>
</comment>
<dbReference type="NCBIfam" id="TIGR00071">
    <property type="entry name" value="hisT_truA"/>
    <property type="match status" value="1"/>
</dbReference>
<proteinExistence type="inferred from homology"/>
<dbReference type="RefSeq" id="WP_338750568.1">
    <property type="nucleotide sequence ID" value="NZ_CP144913.1"/>
</dbReference>
<dbReference type="InterPro" id="IPR020094">
    <property type="entry name" value="TruA/RsuA/RluB/E/F_N"/>
</dbReference>
<feature type="binding site" evidence="4">
    <location>
        <position position="122"/>
    </location>
    <ligand>
        <name>substrate</name>
    </ligand>
</feature>
<dbReference type="SUPFAM" id="SSF55120">
    <property type="entry name" value="Pseudouridine synthase"/>
    <property type="match status" value="1"/>
</dbReference>
<sequence length="276" mass="30506">MRLRLDLAYDGTDFHGWAAQPGLRTVEGELTGAITRILRLPEPIRVTVAGRTDAGVHALGQVVHLDVDPSDLARVRGNADRPLLPTLLTRLRGVLPGDIVVRSAVEAPEGFDARFSATSRRYRYVLSDDPARLDPLRRREVVALRTPLDVDAMNAATARLLGLRNFAAFCRKRAGATTTRTLLRYDWRRREDGLLEADILADAFCHSMVRALIGAIVPVGAGDQGSQWPEQVLTEGVRDPRVKVMPAHGLTLVEVTYPPAEQLAERASRTRARREE</sequence>
<feature type="active site" description="Nucleophile" evidence="4">
    <location>
        <position position="53"/>
    </location>
</feature>
<comment type="caution">
    <text evidence="4">Lacks conserved residue(s) required for the propagation of feature annotation.</text>
</comment>
<dbReference type="InterPro" id="IPR020097">
    <property type="entry name" value="PsdUridine_synth_TruA_a/b_dom"/>
</dbReference>
<dbReference type="Pfam" id="PF01416">
    <property type="entry name" value="PseudoU_synth_1"/>
    <property type="match status" value="1"/>
</dbReference>
<accession>A0ABZ2MJ45</accession>
<evidence type="ECO:0000256" key="4">
    <source>
        <dbReference type="HAMAP-Rule" id="MF_00171"/>
    </source>
</evidence>
<gene>
    <name evidence="4 7" type="primary">truA</name>
    <name evidence="7" type="ORF">V1351_02965</name>
</gene>
<evidence type="ECO:0000256" key="5">
    <source>
        <dbReference type="RuleBase" id="RU003792"/>
    </source>
</evidence>
<dbReference type="PIRSF" id="PIRSF001430">
    <property type="entry name" value="tRNA_psdUrid_synth"/>
    <property type="match status" value="1"/>
</dbReference>
<dbReference type="HAMAP" id="MF_00171">
    <property type="entry name" value="TruA"/>
    <property type="match status" value="1"/>
</dbReference>
<evidence type="ECO:0000256" key="1">
    <source>
        <dbReference type="ARBA" id="ARBA00009375"/>
    </source>
</evidence>
<evidence type="ECO:0000256" key="2">
    <source>
        <dbReference type="ARBA" id="ARBA00022694"/>
    </source>
</evidence>
<dbReference type="Proteomes" id="UP001382727">
    <property type="component" value="Chromosome"/>
</dbReference>
<dbReference type="CDD" id="cd02570">
    <property type="entry name" value="PseudoU_synth_EcTruA"/>
    <property type="match status" value="1"/>
</dbReference>
<dbReference type="Gene3D" id="3.30.70.580">
    <property type="entry name" value="Pseudouridine synthase I, catalytic domain, N-terminal subdomain"/>
    <property type="match status" value="1"/>
</dbReference>
<dbReference type="GO" id="GO:0160147">
    <property type="term" value="F:tRNA pseudouridine(38-40) synthase activity"/>
    <property type="evidence" value="ECO:0007669"/>
    <property type="project" value="UniProtKB-EC"/>
</dbReference>
<dbReference type="EC" id="5.4.99.12" evidence="4"/>
<evidence type="ECO:0000313" key="7">
    <source>
        <dbReference type="EMBL" id="WXB77037.1"/>
    </source>
</evidence>
<dbReference type="InterPro" id="IPR020095">
    <property type="entry name" value="PsdUridine_synth_TruA_C"/>
</dbReference>
<name>A0ABZ2MJ45_9MICO</name>
<reference evidence="7 8" key="1">
    <citation type="submission" date="2024-02" db="EMBL/GenBank/DDBJ databases">
        <title>Janibacter sp. nov., isolated from gut of marine sandworm.</title>
        <authorList>
            <person name="Kim B."/>
            <person name="Jun M.O."/>
            <person name="Shin N.-R."/>
        </authorList>
    </citation>
    <scope>NUCLEOTIDE SEQUENCE [LARGE SCALE GENOMIC DNA]</scope>
    <source>
        <strain evidence="7 8">A1S7</strain>
    </source>
</reference>
<organism evidence="7 8">
    <name type="scientific">Janibacter alittae</name>
    <dbReference type="NCBI Taxonomy" id="3115209"/>
    <lineage>
        <taxon>Bacteria</taxon>
        <taxon>Bacillati</taxon>
        <taxon>Actinomycetota</taxon>
        <taxon>Actinomycetes</taxon>
        <taxon>Micrococcales</taxon>
        <taxon>Intrasporangiaceae</taxon>
        <taxon>Janibacter</taxon>
    </lineage>
</organism>